<protein>
    <submittedName>
        <fullName evidence="2">DMSO reductase</fullName>
    </submittedName>
</protein>
<keyword evidence="1" id="KW-0472">Membrane</keyword>
<reference evidence="2 3" key="1">
    <citation type="submission" date="2019-03" db="EMBL/GenBank/DDBJ databases">
        <title>Draft Genome Sequence of Desulfosporosinus fructosivorans Strain 63.6F, Isolated from Marine Sediment in the Baltic Sea.</title>
        <authorList>
            <person name="Hausmann B."/>
            <person name="Vandieken V."/>
            <person name="Pjevac P."/>
            <person name="Schreck K."/>
            <person name="Herbold C.W."/>
            <person name="Loy A."/>
        </authorList>
    </citation>
    <scope>NUCLEOTIDE SEQUENCE [LARGE SCALE GENOMIC DNA]</scope>
    <source>
        <strain evidence="2 3">63.6F</strain>
    </source>
</reference>
<dbReference type="Proteomes" id="UP000298460">
    <property type="component" value="Unassembled WGS sequence"/>
</dbReference>
<comment type="caution">
    <text evidence="2">The sequence shown here is derived from an EMBL/GenBank/DDBJ whole genome shotgun (WGS) entry which is preliminary data.</text>
</comment>
<feature type="transmembrane region" description="Helical" evidence="1">
    <location>
        <begin position="172"/>
        <end position="193"/>
    </location>
</feature>
<evidence type="ECO:0000313" key="2">
    <source>
        <dbReference type="EMBL" id="TGE40106.1"/>
    </source>
</evidence>
<dbReference type="InterPro" id="IPR007059">
    <property type="entry name" value="DmsC"/>
</dbReference>
<gene>
    <name evidence="2" type="ORF">E4K67_03790</name>
</gene>
<proteinExistence type="predicted"/>
<dbReference type="EMBL" id="SPQQ01000001">
    <property type="protein sequence ID" value="TGE40106.1"/>
    <property type="molecule type" value="Genomic_DNA"/>
</dbReference>
<feature type="transmembrane region" description="Helical" evidence="1">
    <location>
        <begin position="213"/>
        <end position="234"/>
    </location>
</feature>
<feature type="transmembrane region" description="Helical" evidence="1">
    <location>
        <begin position="79"/>
        <end position="95"/>
    </location>
</feature>
<feature type="transmembrane region" description="Helical" evidence="1">
    <location>
        <begin position="38"/>
        <end position="59"/>
    </location>
</feature>
<sequence>MNETALIIFSFCMQAAIGIMLCITLGKQLSKDKQFKRAALTSAALSVISVLASLAHLGQPLSALNSLSNLGSSWLSREVLFSGIFMGIAVLNALLQYFKSDNQSLNTVLRWTGSVVGLITVFSMAKLYTATAVPVWHGVNTFVDFYATTIAVGTLIFLATSLLELQNVNKRIFGAIVLVVVIIQASVAVPYAMGLGLNGMAAQASAEILKGMSVVIGLKWLLILGGAGFLMWPVTQEAITTETKSVSGMIYVAVATLICGQFIGRYIFYAAMITTNVGLT</sequence>
<dbReference type="GO" id="GO:0019645">
    <property type="term" value="P:anaerobic electron transport chain"/>
    <property type="evidence" value="ECO:0007669"/>
    <property type="project" value="InterPro"/>
</dbReference>
<feature type="transmembrane region" description="Helical" evidence="1">
    <location>
        <begin position="246"/>
        <end position="268"/>
    </location>
</feature>
<keyword evidence="1" id="KW-1133">Transmembrane helix</keyword>
<dbReference type="PANTHER" id="PTHR38095:SF2">
    <property type="entry name" value="ANAEROBIC DIMETHYL SULFOXIDE REDUCTASE CHAIN C"/>
    <property type="match status" value="1"/>
</dbReference>
<feature type="transmembrane region" description="Helical" evidence="1">
    <location>
        <begin position="145"/>
        <end position="165"/>
    </location>
</feature>
<dbReference type="Pfam" id="PF04976">
    <property type="entry name" value="DmsC"/>
    <property type="match status" value="1"/>
</dbReference>
<evidence type="ECO:0000256" key="1">
    <source>
        <dbReference type="SAM" id="Phobius"/>
    </source>
</evidence>
<dbReference type="PANTHER" id="PTHR38095">
    <property type="entry name" value="ANAEROBIC DIMETHYL SULFOXIDE REDUCTASE CHAIN YNFH"/>
    <property type="match status" value="1"/>
</dbReference>
<name>A0A4Z0REU5_9FIRM</name>
<dbReference type="GO" id="GO:0009390">
    <property type="term" value="C:dimethyl sulfoxide reductase complex"/>
    <property type="evidence" value="ECO:0007669"/>
    <property type="project" value="TreeGrafter"/>
</dbReference>
<organism evidence="2 3">
    <name type="scientific">Desulfosporosinus fructosivorans</name>
    <dbReference type="NCBI Taxonomy" id="2018669"/>
    <lineage>
        <taxon>Bacteria</taxon>
        <taxon>Bacillati</taxon>
        <taxon>Bacillota</taxon>
        <taxon>Clostridia</taxon>
        <taxon>Eubacteriales</taxon>
        <taxon>Desulfitobacteriaceae</taxon>
        <taxon>Desulfosporosinus</taxon>
    </lineage>
</organism>
<dbReference type="AlphaFoldDB" id="A0A4Z0REU5"/>
<keyword evidence="1" id="KW-0812">Transmembrane</keyword>
<feature type="transmembrane region" description="Helical" evidence="1">
    <location>
        <begin position="107"/>
        <end position="125"/>
    </location>
</feature>
<dbReference type="GO" id="GO:0009389">
    <property type="term" value="F:dimethyl sulfoxide reductase activity"/>
    <property type="evidence" value="ECO:0007669"/>
    <property type="project" value="TreeGrafter"/>
</dbReference>
<accession>A0A4Z0REU5</accession>
<dbReference type="OrthoDB" id="2083322at2"/>
<evidence type="ECO:0000313" key="3">
    <source>
        <dbReference type="Proteomes" id="UP000298460"/>
    </source>
</evidence>
<dbReference type="RefSeq" id="WP_135545039.1">
    <property type="nucleotide sequence ID" value="NZ_SPQQ01000001.1"/>
</dbReference>
<dbReference type="GO" id="GO:0005886">
    <property type="term" value="C:plasma membrane"/>
    <property type="evidence" value="ECO:0007669"/>
    <property type="project" value="TreeGrafter"/>
</dbReference>
<keyword evidence="3" id="KW-1185">Reference proteome</keyword>
<feature type="transmembrane region" description="Helical" evidence="1">
    <location>
        <begin position="6"/>
        <end position="26"/>
    </location>
</feature>